<dbReference type="Proteomes" id="UP000011873">
    <property type="component" value="Unassembled WGS sequence"/>
</dbReference>
<organism evidence="1 2">
    <name type="scientific">Leptospira borgpetersenii serovar Hardjo-bovis str. Sponselee</name>
    <dbReference type="NCBI Taxonomy" id="1303729"/>
    <lineage>
        <taxon>Bacteria</taxon>
        <taxon>Pseudomonadati</taxon>
        <taxon>Spirochaetota</taxon>
        <taxon>Spirochaetia</taxon>
        <taxon>Leptospirales</taxon>
        <taxon>Leptospiraceae</taxon>
        <taxon>Leptospira</taxon>
    </lineage>
</organism>
<proteinExistence type="predicted"/>
<evidence type="ECO:0000313" key="1">
    <source>
        <dbReference type="EMBL" id="EMJ78117.1"/>
    </source>
</evidence>
<name>M6BEJ4_LEPBO</name>
<accession>M6BEJ4</accession>
<reference evidence="1 2" key="1">
    <citation type="submission" date="2013-01" db="EMBL/GenBank/DDBJ databases">
        <authorList>
            <person name="Harkins D.M."/>
            <person name="Durkin A.S."/>
            <person name="Brinkac L.M."/>
            <person name="Haft D.H."/>
            <person name="Selengut J.D."/>
            <person name="Sanka R."/>
            <person name="DePew J."/>
            <person name="Purushe J."/>
            <person name="Galloway R.L."/>
            <person name="Vinetz J.M."/>
            <person name="Sutton G.G."/>
            <person name="Nierman W.C."/>
            <person name="Fouts D.E."/>
        </authorList>
    </citation>
    <scope>NUCLEOTIDE SEQUENCE [LARGE SCALE GENOMIC DNA]</scope>
    <source>
        <strain evidence="1 2">Sponselee CDC</strain>
    </source>
</reference>
<evidence type="ECO:0000313" key="2">
    <source>
        <dbReference type="Proteomes" id="UP000011873"/>
    </source>
</evidence>
<dbReference type="EMBL" id="ANMU01000166">
    <property type="protein sequence ID" value="EMJ78117.1"/>
    <property type="molecule type" value="Genomic_DNA"/>
</dbReference>
<gene>
    <name evidence="1" type="ORF">LEP1GSC016_2913</name>
</gene>
<sequence length="62" mass="7670">MIFFFLCTIEFDFSEKVLLLEKQRKYARTTTNSNHLFRIFQLNPEFNSSRSKSDFCFRYYLH</sequence>
<protein>
    <submittedName>
        <fullName evidence="1">Uncharacterized protein</fullName>
    </submittedName>
</protein>
<comment type="caution">
    <text evidence="1">The sequence shown here is derived from an EMBL/GenBank/DDBJ whole genome shotgun (WGS) entry which is preliminary data.</text>
</comment>
<dbReference type="AlphaFoldDB" id="M6BEJ4"/>
<dbReference type="PATRIC" id="fig|1218567.3.peg.4005"/>